<proteinExistence type="predicted"/>
<reference evidence="1" key="2">
    <citation type="journal article" date="2022" name="New Phytol.">
        <title>Evolutionary transition to the ectomycorrhizal habit in the genomes of a hyperdiverse lineage of mushroom-forming fungi.</title>
        <authorList>
            <person name="Looney B."/>
            <person name="Miyauchi S."/>
            <person name="Morin E."/>
            <person name="Drula E."/>
            <person name="Courty P.E."/>
            <person name="Kohler A."/>
            <person name="Kuo A."/>
            <person name="LaButti K."/>
            <person name="Pangilinan J."/>
            <person name="Lipzen A."/>
            <person name="Riley R."/>
            <person name="Andreopoulos W."/>
            <person name="He G."/>
            <person name="Johnson J."/>
            <person name="Nolan M."/>
            <person name="Tritt A."/>
            <person name="Barry K.W."/>
            <person name="Grigoriev I.V."/>
            <person name="Nagy L.G."/>
            <person name="Hibbett D."/>
            <person name="Henrissat B."/>
            <person name="Matheny P.B."/>
            <person name="Labbe J."/>
            <person name="Martin F.M."/>
        </authorList>
    </citation>
    <scope>NUCLEOTIDE SEQUENCE</scope>
    <source>
        <strain evidence="1">FP105234-sp</strain>
    </source>
</reference>
<protein>
    <submittedName>
        <fullName evidence="1">Metalloprotease</fullName>
    </submittedName>
</protein>
<dbReference type="Proteomes" id="UP000814033">
    <property type="component" value="Unassembled WGS sequence"/>
</dbReference>
<dbReference type="EMBL" id="MU275857">
    <property type="protein sequence ID" value="KAI0050896.1"/>
    <property type="molecule type" value="Genomic_DNA"/>
</dbReference>
<keyword evidence="1" id="KW-0645">Protease</keyword>
<organism evidence="1 2">
    <name type="scientific">Auriscalpium vulgare</name>
    <dbReference type="NCBI Taxonomy" id="40419"/>
    <lineage>
        <taxon>Eukaryota</taxon>
        <taxon>Fungi</taxon>
        <taxon>Dikarya</taxon>
        <taxon>Basidiomycota</taxon>
        <taxon>Agaricomycotina</taxon>
        <taxon>Agaricomycetes</taxon>
        <taxon>Russulales</taxon>
        <taxon>Auriscalpiaceae</taxon>
        <taxon>Auriscalpium</taxon>
    </lineage>
</organism>
<accession>A0ACB8S4S0</accession>
<reference evidence="1" key="1">
    <citation type="submission" date="2021-02" db="EMBL/GenBank/DDBJ databases">
        <authorList>
            <consortium name="DOE Joint Genome Institute"/>
            <person name="Ahrendt S."/>
            <person name="Looney B.P."/>
            <person name="Miyauchi S."/>
            <person name="Morin E."/>
            <person name="Drula E."/>
            <person name="Courty P.E."/>
            <person name="Chicoki N."/>
            <person name="Fauchery L."/>
            <person name="Kohler A."/>
            <person name="Kuo A."/>
            <person name="Labutti K."/>
            <person name="Pangilinan J."/>
            <person name="Lipzen A."/>
            <person name="Riley R."/>
            <person name="Andreopoulos W."/>
            <person name="He G."/>
            <person name="Johnson J."/>
            <person name="Barry K.W."/>
            <person name="Grigoriev I.V."/>
            <person name="Nagy L."/>
            <person name="Hibbett D."/>
            <person name="Henrissat B."/>
            <person name="Matheny P.B."/>
            <person name="Labbe J."/>
            <person name="Martin F."/>
        </authorList>
    </citation>
    <scope>NUCLEOTIDE SEQUENCE</scope>
    <source>
        <strain evidence="1">FP105234-sp</strain>
    </source>
</reference>
<comment type="caution">
    <text evidence="1">The sequence shown here is derived from an EMBL/GenBank/DDBJ whole genome shotgun (WGS) entry which is preliminary data.</text>
</comment>
<keyword evidence="1" id="KW-0482">Metalloprotease</keyword>
<keyword evidence="1" id="KW-0378">Hydrolase</keyword>
<keyword evidence="2" id="KW-1185">Reference proteome</keyword>
<gene>
    <name evidence="1" type="ORF">FA95DRAFT_1593665</name>
</gene>
<sequence length="879" mass="96942">MADREARAPTDEESAPLLQDAQNGEATRRPSFTERVGSLLAEPLTAVNKVLLLLVLVFLILSSVFIGLFAGSQHKLHTTPDLPEDSPPSTVTSVITAPPTTVTTTTVTTSTAVPVPVPAPSQPPSQEEACLTPKCVVLSAAILSSLDPSQDPCENFYEYATGGWRKSHPLPSDKGRFGSFNALFQENQDIVRQIMDADGPPSIASLSSSYDKQLLSKVRDLYASCLDEETLDTFGEGPLKDVVRHIKSLYREESTEISSAHDEKPRKGLTAAIAYLHSKGIPGLFDFGIEGDAAVDPNFMVLWFSQPSFGLPSKEYYEEKSIRKLYQSVVERLLAVLYDDDEDDISTRVNAAKDDLIINKDASSYAWPPWPWPPWGGDDDGDDGDKPGHGPIDPHSLAKKVVKFERELAQASLDLDILYQDPLATYNKVPISNITDTITQINLPNYFATFTPRNYPTEVIVTYPAYVRSLADILNATNPDVVEAYLVVRAALVLAPRLGTSTESWKAVRSLQEVLQGIKPGAIGDRAEYCVNSVDQALGFAAGRFFVNETFGGDSKEKGTKVITDIVEAFKVSLSNITWMDDTSATAAAEKAEAIRVKVGYPVSPNTENALSLIRYYSLVKINKYTYFDNMLSASASDVYKEWQLLGKVRDLEAWEMTPATVNAYYNPPANEIVFPAGILRPPFFSQEWPSYLSYGAFGQVAAHELTHAFDSAGRLYNQQGKLEEWWTNATSEAFKVKQDCIVDQYSAYTVDDGKGGKIHINPLTNDVTSGENIGDSGIIQAFRAWQAQYEDSYKAGNEYLLPGLNFTREQLFFLAFGRIWAENIKPAAAVQRVRTDPHSPSLYRVEGTLSNVPEFAKAFNCSSKAKLNPPPEKQCLLW</sequence>
<evidence type="ECO:0000313" key="2">
    <source>
        <dbReference type="Proteomes" id="UP000814033"/>
    </source>
</evidence>
<name>A0ACB8S4S0_9AGAM</name>
<evidence type="ECO:0000313" key="1">
    <source>
        <dbReference type="EMBL" id="KAI0050896.1"/>
    </source>
</evidence>